<keyword evidence="2" id="KW-1185">Reference proteome</keyword>
<gene>
    <name evidence="1" type="ORF">DPMN_056182</name>
</gene>
<accession>A0A9D4CSR3</accession>
<reference evidence="1" key="2">
    <citation type="submission" date="2020-11" db="EMBL/GenBank/DDBJ databases">
        <authorList>
            <person name="McCartney M.A."/>
            <person name="Auch B."/>
            <person name="Kono T."/>
            <person name="Mallez S."/>
            <person name="Becker A."/>
            <person name="Gohl D.M."/>
            <person name="Silverstein K.A.T."/>
            <person name="Koren S."/>
            <person name="Bechman K.B."/>
            <person name="Herman A."/>
            <person name="Abrahante J.E."/>
            <person name="Garbe J."/>
        </authorList>
    </citation>
    <scope>NUCLEOTIDE SEQUENCE</scope>
    <source>
        <strain evidence="1">Duluth1</strain>
        <tissue evidence="1">Whole animal</tissue>
    </source>
</reference>
<evidence type="ECO:0000313" key="1">
    <source>
        <dbReference type="EMBL" id="KAH3730201.1"/>
    </source>
</evidence>
<evidence type="ECO:0000313" key="2">
    <source>
        <dbReference type="Proteomes" id="UP000828390"/>
    </source>
</evidence>
<reference evidence="1" key="1">
    <citation type="journal article" date="2019" name="bioRxiv">
        <title>The Genome of the Zebra Mussel, Dreissena polymorpha: A Resource for Invasive Species Research.</title>
        <authorList>
            <person name="McCartney M.A."/>
            <person name="Auch B."/>
            <person name="Kono T."/>
            <person name="Mallez S."/>
            <person name="Zhang Y."/>
            <person name="Obille A."/>
            <person name="Becker A."/>
            <person name="Abrahante J.E."/>
            <person name="Garbe J."/>
            <person name="Badalamenti J.P."/>
            <person name="Herman A."/>
            <person name="Mangelson H."/>
            <person name="Liachko I."/>
            <person name="Sullivan S."/>
            <person name="Sone E.D."/>
            <person name="Koren S."/>
            <person name="Silverstein K.A.T."/>
            <person name="Beckman K.B."/>
            <person name="Gohl D.M."/>
        </authorList>
    </citation>
    <scope>NUCLEOTIDE SEQUENCE</scope>
    <source>
        <strain evidence="1">Duluth1</strain>
        <tissue evidence="1">Whole animal</tissue>
    </source>
</reference>
<protein>
    <submittedName>
        <fullName evidence="1">Uncharacterized protein</fullName>
    </submittedName>
</protein>
<dbReference type="EMBL" id="JAIWYP010000012">
    <property type="protein sequence ID" value="KAH3730201.1"/>
    <property type="molecule type" value="Genomic_DNA"/>
</dbReference>
<proteinExistence type="predicted"/>
<dbReference type="Proteomes" id="UP000828390">
    <property type="component" value="Unassembled WGS sequence"/>
</dbReference>
<sequence>MRPSALLPKFIGSGLLSSLAQFRGEGCHSWPSWFREQGIDGLLGQICWVAIWQSVPDGRFLSGTFFGEI</sequence>
<organism evidence="1 2">
    <name type="scientific">Dreissena polymorpha</name>
    <name type="common">Zebra mussel</name>
    <name type="synonym">Mytilus polymorpha</name>
    <dbReference type="NCBI Taxonomy" id="45954"/>
    <lineage>
        <taxon>Eukaryota</taxon>
        <taxon>Metazoa</taxon>
        <taxon>Spiralia</taxon>
        <taxon>Lophotrochozoa</taxon>
        <taxon>Mollusca</taxon>
        <taxon>Bivalvia</taxon>
        <taxon>Autobranchia</taxon>
        <taxon>Heteroconchia</taxon>
        <taxon>Euheterodonta</taxon>
        <taxon>Imparidentia</taxon>
        <taxon>Neoheterodontei</taxon>
        <taxon>Myida</taxon>
        <taxon>Dreissenoidea</taxon>
        <taxon>Dreissenidae</taxon>
        <taxon>Dreissena</taxon>
    </lineage>
</organism>
<comment type="caution">
    <text evidence="1">The sequence shown here is derived from an EMBL/GenBank/DDBJ whole genome shotgun (WGS) entry which is preliminary data.</text>
</comment>
<dbReference type="AlphaFoldDB" id="A0A9D4CSR3"/>
<name>A0A9D4CSR3_DREPO</name>